<evidence type="ECO:0000256" key="1">
    <source>
        <dbReference type="ARBA" id="ARBA00005701"/>
    </source>
</evidence>
<proteinExistence type="inferred from homology"/>
<dbReference type="InterPro" id="IPR012875">
    <property type="entry name" value="SDHF4"/>
</dbReference>
<feature type="compositionally biased region" description="Acidic residues" evidence="3">
    <location>
        <begin position="70"/>
        <end position="79"/>
    </location>
</feature>
<evidence type="ECO:0000256" key="2">
    <source>
        <dbReference type="ARBA" id="ARBA00022170"/>
    </source>
</evidence>
<dbReference type="PANTHER" id="PTHR28524:SF3">
    <property type="entry name" value="SUCCINATE DEHYDROGENASE ASSEMBLY FACTOR 4, MITOCHONDRIAL"/>
    <property type="match status" value="1"/>
</dbReference>
<accession>A0AAW1W6Q0</accession>
<feature type="compositionally biased region" description="Polar residues" evidence="3">
    <location>
        <begin position="9"/>
        <end position="47"/>
    </location>
</feature>
<evidence type="ECO:0000313" key="4">
    <source>
        <dbReference type="EMBL" id="KAK9914500.1"/>
    </source>
</evidence>
<dbReference type="Pfam" id="PF07896">
    <property type="entry name" value="DUF1674"/>
    <property type="match status" value="1"/>
</dbReference>
<gene>
    <name evidence="4" type="ORF">M0R45_038275</name>
</gene>
<protein>
    <recommendedName>
        <fullName evidence="2">Succinate dehydrogenase assembly factor 4, mitochondrial</fullName>
    </recommendedName>
</protein>
<comment type="similarity">
    <text evidence="1">Belongs to the SDHAF4 family.</text>
</comment>
<dbReference type="AlphaFoldDB" id="A0AAW1W6Q0"/>
<organism evidence="4 5">
    <name type="scientific">Rubus argutus</name>
    <name type="common">Southern blackberry</name>
    <dbReference type="NCBI Taxonomy" id="59490"/>
    <lineage>
        <taxon>Eukaryota</taxon>
        <taxon>Viridiplantae</taxon>
        <taxon>Streptophyta</taxon>
        <taxon>Embryophyta</taxon>
        <taxon>Tracheophyta</taxon>
        <taxon>Spermatophyta</taxon>
        <taxon>Magnoliopsida</taxon>
        <taxon>eudicotyledons</taxon>
        <taxon>Gunneridae</taxon>
        <taxon>Pentapetalae</taxon>
        <taxon>rosids</taxon>
        <taxon>fabids</taxon>
        <taxon>Rosales</taxon>
        <taxon>Rosaceae</taxon>
        <taxon>Rosoideae</taxon>
        <taxon>Rosoideae incertae sedis</taxon>
        <taxon>Rubus</taxon>
    </lineage>
</organism>
<reference evidence="4 5" key="1">
    <citation type="journal article" date="2023" name="G3 (Bethesda)">
        <title>A chromosome-length genome assembly and annotation of blackberry (Rubus argutus, cv. 'Hillquist').</title>
        <authorList>
            <person name="Bruna T."/>
            <person name="Aryal R."/>
            <person name="Dudchenko O."/>
            <person name="Sargent D.J."/>
            <person name="Mead D."/>
            <person name="Buti M."/>
            <person name="Cavallini A."/>
            <person name="Hytonen T."/>
            <person name="Andres J."/>
            <person name="Pham M."/>
            <person name="Weisz D."/>
            <person name="Mascagni F."/>
            <person name="Usai G."/>
            <person name="Natali L."/>
            <person name="Bassil N."/>
            <person name="Fernandez G.E."/>
            <person name="Lomsadze A."/>
            <person name="Armour M."/>
            <person name="Olukolu B."/>
            <person name="Poorten T."/>
            <person name="Britton C."/>
            <person name="Davik J."/>
            <person name="Ashrafi H."/>
            <person name="Aiden E.L."/>
            <person name="Borodovsky M."/>
            <person name="Worthington M."/>
        </authorList>
    </citation>
    <scope>NUCLEOTIDE SEQUENCE [LARGE SCALE GENOMIC DNA]</scope>
    <source>
        <strain evidence="4">PI 553951</strain>
    </source>
</reference>
<sequence>MAKNLGRLFSSTTILSTPTKSEPLTRSAINSVSRLLSSSTGQSQPQHENAEVKYAGNAKADGESSGKQAEDDDEGEDELDLNKETGEIGGPRGPEPTRFGDWERNGRCSDF</sequence>
<name>A0AAW1W6Q0_RUBAR</name>
<evidence type="ECO:0000313" key="5">
    <source>
        <dbReference type="Proteomes" id="UP001457282"/>
    </source>
</evidence>
<dbReference type="Proteomes" id="UP001457282">
    <property type="component" value="Unassembled WGS sequence"/>
</dbReference>
<dbReference type="EMBL" id="JBEDUW010000007">
    <property type="protein sequence ID" value="KAK9914500.1"/>
    <property type="molecule type" value="Genomic_DNA"/>
</dbReference>
<keyword evidence="5" id="KW-1185">Reference proteome</keyword>
<feature type="region of interest" description="Disordered" evidence="3">
    <location>
        <begin position="1"/>
        <end position="111"/>
    </location>
</feature>
<comment type="caution">
    <text evidence="4">The sequence shown here is derived from an EMBL/GenBank/DDBJ whole genome shotgun (WGS) entry which is preliminary data.</text>
</comment>
<dbReference type="PANTHER" id="PTHR28524">
    <property type="entry name" value="SUCCINATE DEHYDROGENASE ASSEMBLY FACTOR 4, MITOCHONDRIAL"/>
    <property type="match status" value="1"/>
</dbReference>
<evidence type="ECO:0000256" key="3">
    <source>
        <dbReference type="SAM" id="MobiDB-lite"/>
    </source>
</evidence>
<dbReference type="GO" id="GO:0034553">
    <property type="term" value="P:mitochondrial respiratory chain complex II assembly"/>
    <property type="evidence" value="ECO:0007669"/>
    <property type="project" value="TreeGrafter"/>
</dbReference>
<feature type="compositionally biased region" description="Basic and acidic residues" evidence="3">
    <location>
        <begin position="98"/>
        <end position="111"/>
    </location>
</feature>
<dbReference type="GO" id="GO:0005739">
    <property type="term" value="C:mitochondrion"/>
    <property type="evidence" value="ECO:0007669"/>
    <property type="project" value="TreeGrafter"/>
</dbReference>